<gene>
    <name evidence="3" type="ORF">DNL40_14325</name>
</gene>
<reference evidence="3 4" key="1">
    <citation type="submission" date="2018-06" db="EMBL/GenBank/DDBJ databases">
        <title>Whole genome sequencing of a novel hydrocarbon degrading bacterial strain, PW21 isolated from oil contaminated produced water sample.</title>
        <authorList>
            <person name="Nagkirti P."/>
            <person name="Shaikh A."/>
            <person name="Gowdaman V."/>
            <person name="Engineer A.E."/>
            <person name="Dagar S."/>
            <person name="Dhakephalkar P.K."/>
        </authorList>
    </citation>
    <scope>NUCLEOTIDE SEQUENCE [LARGE SCALE GENOMIC DNA]</scope>
    <source>
        <strain evidence="3 4">PW21</strain>
    </source>
</reference>
<keyword evidence="2" id="KW-0472">Membrane</keyword>
<feature type="region of interest" description="Disordered" evidence="1">
    <location>
        <begin position="62"/>
        <end position="81"/>
    </location>
</feature>
<keyword evidence="4" id="KW-1185">Reference proteome</keyword>
<dbReference type="Proteomes" id="UP000248783">
    <property type="component" value="Unassembled WGS sequence"/>
</dbReference>
<feature type="compositionally biased region" description="Basic and acidic residues" evidence="1">
    <location>
        <begin position="70"/>
        <end position="81"/>
    </location>
</feature>
<keyword evidence="2" id="KW-1133">Transmembrane helix</keyword>
<sequence length="192" mass="20808">MVNRVVDRVVGRVRAGGRAVAVVGVTTATAVALCAAGWLDAPHAALLAAAVLATALVARVSAPPEPEWDDPPRHERPGGRRDVSELGWAAFTRDGHVTERVLRRVRGIATARLATHQVRWDGLVREPSQVLAGWGHGPTDATTHRDRALHLLDPEVVQSLETARQVDPRTLQTWITALDRLVAAPDARRDPR</sequence>
<dbReference type="AlphaFoldDB" id="A0A2W5WL41"/>
<dbReference type="EMBL" id="QKWH01000014">
    <property type="protein sequence ID" value="PZR51987.1"/>
    <property type="molecule type" value="Genomic_DNA"/>
</dbReference>
<comment type="caution">
    <text evidence="3">The sequence shown here is derived from an EMBL/GenBank/DDBJ whole genome shotgun (WGS) entry which is preliminary data.</text>
</comment>
<organism evidence="3 4">
    <name type="scientific">Xylanimonas oleitrophica</name>
    <dbReference type="NCBI Taxonomy" id="2607479"/>
    <lineage>
        <taxon>Bacteria</taxon>
        <taxon>Bacillati</taxon>
        <taxon>Actinomycetota</taxon>
        <taxon>Actinomycetes</taxon>
        <taxon>Micrococcales</taxon>
        <taxon>Promicromonosporaceae</taxon>
        <taxon>Xylanimonas</taxon>
    </lineage>
</organism>
<evidence type="ECO:0000313" key="3">
    <source>
        <dbReference type="EMBL" id="PZR51987.1"/>
    </source>
</evidence>
<evidence type="ECO:0000313" key="4">
    <source>
        <dbReference type="Proteomes" id="UP000248783"/>
    </source>
</evidence>
<evidence type="ECO:0000256" key="1">
    <source>
        <dbReference type="SAM" id="MobiDB-lite"/>
    </source>
</evidence>
<protein>
    <submittedName>
        <fullName evidence="3">Uncharacterized protein</fullName>
    </submittedName>
</protein>
<keyword evidence="2" id="KW-0812">Transmembrane</keyword>
<feature type="transmembrane region" description="Helical" evidence="2">
    <location>
        <begin position="20"/>
        <end position="39"/>
    </location>
</feature>
<evidence type="ECO:0000256" key="2">
    <source>
        <dbReference type="SAM" id="Phobius"/>
    </source>
</evidence>
<name>A0A2W5WL41_9MICO</name>
<accession>A0A2W5WL41</accession>
<proteinExistence type="predicted"/>
<dbReference type="RefSeq" id="WP_111251943.1">
    <property type="nucleotide sequence ID" value="NZ_QKWH01000014.1"/>
</dbReference>